<dbReference type="PATRIC" id="fig|571915.4.peg.1568"/>
<sequence length="289" mass="32147">MASFTRSKVSTESTTANFTDAEFAKIWPKPLEERKTTPSSALVDIRSGDDPQNKTAIRVIIKLSDNPDCQYDIDSPAALSQWNDHAEISTRRLSVAHVAGRHEGAKPTLLWRRNGWMEKDCFGLNDYPIMSAEIPVLTEVSIAMLAFLAIGTPHNQVSSAQVTVLKAVRAQRLPLSQVRVATSFLLRFPHWKPDTAVRIFRKNPSALPHLWPMLTECLNYAATTVVAEGSLPGWLSEVMSVIYDSQHILVEATRRGYIAASEWKSLKTIVTVNQDTTAVIQAQEMLSAF</sequence>
<keyword evidence="2" id="KW-1185">Reference proteome</keyword>
<dbReference type="KEGG" id="cmv:CMUST_07355"/>
<reference evidence="2" key="2">
    <citation type="submission" date="2015-05" db="EMBL/GenBank/DDBJ databases">
        <title>Complete genome sequence of Corynebacterium mustelae DSM 45274, isolated from various tissues of a male ferret with lethal sepsis.</title>
        <authorList>
            <person name="Ruckert C."/>
            <person name="Albersmeier A."/>
            <person name="Winkler A."/>
            <person name="Tauch A."/>
        </authorList>
    </citation>
    <scope>NUCLEOTIDE SEQUENCE [LARGE SCALE GENOMIC DNA]</scope>
    <source>
        <strain evidence="2">DSM 45274</strain>
    </source>
</reference>
<proteinExistence type="predicted"/>
<gene>
    <name evidence="1" type="ORF">CMUST_07355</name>
</gene>
<dbReference type="RefSeq" id="WP_047261940.1">
    <property type="nucleotide sequence ID" value="NZ_CP011542.1"/>
</dbReference>
<reference evidence="1 2" key="1">
    <citation type="journal article" date="2015" name="Genome Announc.">
        <title>Complete Genome Sequence of the Type Strain Corynebacterium mustelae DSM 45274, Isolated from Various Tissues of a Male Ferret with Lethal Sepsis.</title>
        <authorList>
            <person name="Ruckert C."/>
            <person name="Eimer J."/>
            <person name="Winkler A."/>
            <person name="Tauch A."/>
        </authorList>
    </citation>
    <scope>NUCLEOTIDE SEQUENCE [LARGE SCALE GENOMIC DNA]</scope>
    <source>
        <strain evidence="1 2">DSM 45274</strain>
    </source>
</reference>
<name>A0A0G3GZ55_9CORY</name>
<dbReference type="Proteomes" id="UP000035199">
    <property type="component" value="Chromosome"/>
</dbReference>
<evidence type="ECO:0000313" key="1">
    <source>
        <dbReference type="EMBL" id="AKK05800.1"/>
    </source>
</evidence>
<evidence type="ECO:0000313" key="2">
    <source>
        <dbReference type="Proteomes" id="UP000035199"/>
    </source>
</evidence>
<dbReference type="EMBL" id="CP011542">
    <property type="protein sequence ID" value="AKK05800.1"/>
    <property type="molecule type" value="Genomic_DNA"/>
</dbReference>
<dbReference type="OrthoDB" id="7065495at2"/>
<dbReference type="AlphaFoldDB" id="A0A0G3GZ55"/>
<accession>A0A0G3GZ55</accession>
<organism evidence="1 2">
    <name type="scientific">Corynebacterium mustelae</name>
    <dbReference type="NCBI Taxonomy" id="571915"/>
    <lineage>
        <taxon>Bacteria</taxon>
        <taxon>Bacillati</taxon>
        <taxon>Actinomycetota</taxon>
        <taxon>Actinomycetes</taxon>
        <taxon>Mycobacteriales</taxon>
        <taxon>Corynebacteriaceae</taxon>
        <taxon>Corynebacterium</taxon>
    </lineage>
</organism>
<protein>
    <submittedName>
        <fullName evidence="1">Uncharacterized protein</fullName>
    </submittedName>
</protein>